<keyword evidence="3" id="KW-1185">Reference proteome</keyword>
<dbReference type="AlphaFoldDB" id="A0A8A4TE90"/>
<reference evidence="2" key="1">
    <citation type="submission" date="2021-03" db="EMBL/GenBank/DDBJ databases">
        <title>Acanthopleuribacteraceae sp. M133.</title>
        <authorList>
            <person name="Wang G."/>
        </authorList>
    </citation>
    <scope>NUCLEOTIDE SEQUENCE</scope>
    <source>
        <strain evidence="2">M133</strain>
    </source>
</reference>
<protein>
    <recommendedName>
        <fullName evidence="4">IPTL-CTERM protein sorting domain-containing protein</fullName>
    </recommendedName>
</protein>
<evidence type="ECO:0008006" key="4">
    <source>
        <dbReference type="Google" id="ProtNLM"/>
    </source>
</evidence>
<name>A0A8A4TE90_SULCO</name>
<keyword evidence="1" id="KW-1133">Transmembrane helix</keyword>
<organism evidence="2 3">
    <name type="scientific">Sulfidibacter corallicola</name>
    <dbReference type="NCBI Taxonomy" id="2818388"/>
    <lineage>
        <taxon>Bacteria</taxon>
        <taxon>Pseudomonadati</taxon>
        <taxon>Acidobacteriota</taxon>
        <taxon>Holophagae</taxon>
        <taxon>Acanthopleuribacterales</taxon>
        <taxon>Acanthopleuribacteraceae</taxon>
        <taxon>Sulfidibacter</taxon>
    </lineage>
</organism>
<keyword evidence="1" id="KW-0472">Membrane</keyword>
<keyword evidence="1" id="KW-0812">Transmembrane</keyword>
<evidence type="ECO:0000313" key="2">
    <source>
        <dbReference type="EMBL" id="QTD47552.1"/>
    </source>
</evidence>
<dbReference type="RefSeq" id="WP_237377221.1">
    <property type="nucleotide sequence ID" value="NZ_CP071793.1"/>
</dbReference>
<feature type="transmembrane region" description="Helical" evidence="1">
    <location>
        <begin position="666"/>
        <end position="683"/>
    </location>
</feature>
<dbReference type="EMBL" id="CP071793">
    <property type="protein sequence ID" value="QTD47552.1"/>
    <property type="molecule type" value="Genomic_DNA"/>
</dbReference>
<accession>A0A8A4TE90</accession>
<dbReference type="KEGG" id="scor:J3U87_18325"/>
<gene>
    <name evidence="2" type="ORF">J3U87_18325</name>
</gene>
<proteinExistence type="predicted"/>
<evidence type="ECO:0000256" key="1">
    <source>
        <dbReference type="SAM" id="Phobius"/>
    </source>
</evidence>
<sequence length="689" mass="70116">MSGDEALVDGGFGSDVIVANAFTNSTTGLTNPGTDLTDTGGGGNTPSCGLIFNQATEGGAAVDFESGNANATIFTNNATDGVVARKSATFVSFTGSILVDGPQNTDIMVGVLEIPIVANPAVGRITVQASDLVDGGLIDPNLYQFDDGTAGRRVPQSRRFDVTEAIGHIDIFSAVDCSGASVVDANATAGARPTLRGGAVGINFLDPQAGGNGGALDFTFDHAATVTDIRVQGSDGYDNTFSATGTQSTLSINTATDNSPQAASNVTYTVTYGVFFAPAGEPIFGGSCSVGTEWNAPTVTVAADSQPVQGGNTNIDVTMSNVVYDAGNSRFAQMTSTAPGFTGPVNLNAPTSTSGVTLTYDDPYSITGIDADDLGLYTVMVTGPNGQSATDSFQLVTDPPENLVNCATVPQATIGGTVTIPLAGNNVTGWEVVYNGVTQNLPADATQVVLDPIVGTATTVTITAQGFDSSGNPDTDVETCTLDFVAPACGATTQNPDSTATPVDVGTVITLTLVSEGAITATIGGTAMTQGATVGDETTWTATHTALRDETITAVITNPDGETAECTWVIDINCAPPEMVDVSGEPGTVGTITILGTPGCTYTVTVSDLNGNVIDTIDIDIPDCGEDLCEGTASYLIPADAVFGVGQQGQDPAGGTIRTVPTLGEWGMIAFITLLMASGLVYMRKRRMA</sequence>
<evidence type="ECO:0000313" key="3">
    <source>
        <dbReference type="Proteomes" id="UP000663929"/>
    </source>
</evidence>
<dbReference type="Proteomes" id="UP000663929">
    <property type="component" value="Chromosome"/>
</dbReference>